<evidence type="ECO:0000256" key="1">
    <source>
        <dbReference type="ARBA" id="ARBA00004651"/>
    </source>
</evidence>
<keyword evidence="3" id="KW-1003">Cell membrane</keyword>
<feature type="site" description="Important for channel permeability" evidence="7">
    <location>
        <position position="273"/>
    </location>
</feature>
<dbReference type="PIRSF" id="PIRSF016502">
    <property type="entry name" value="Urea_transporter"/>
    <property type="match status" value="1"/>
</dbReference>
<dbReference type="EMBL" id="FSRQ01000003">
    <property type="protein sequence ID" value="SIO29235.1"/>
    <property type="molecule type" value="Genomic_DNA"/>
</dbReference>
<feature type="transmembrane region" description="Helical" evidence="8">
    <location>
        <begin position="71"/>
        <end position="89"/>
    </location>
</feature>
<dbReference type="InterPro" id="IPR029020">
    <property type="entry name" value="Ammonium/urea_transptr"/>
</dbReference>
<evidence type="ECO:0000256" key="5">
    <source>
        <dbReference type="ARBA" id="ARBA00022989"/>
    </source>
</evidence>
<keyword evidence="4 8" id="KW-0812">Transmembrane</keyword>
<feature type="transmembrane region" description="Helical" evidence="8">
    <location>
        <begin position="95"/>
        <end position="113"/>
    </location>
</feature>
<evidence type="ECO:0000313" key="9">
    <source>
        <dbReference type="EMBL" id="SIO29235.1"/>
    </source>
</evidence>
<name>A0A1N6IB82_9FLAO</name>
<dbReference type="Pfam" id="PF03253">
    <property type="entry name" value="UT"/>
    <property type="match status" value="1"/>
</dbReference>
<dbReference type="GO" id="GO:0005886">
    <property type="term" value="C:plasma membrane"/>
    <property type="evidence" value="ECO:0007669"/>
    <property type="project" value="UniProtKB-SubCell"/>
</dbReference>
<comment type="similarity">
    <text evidence="2">Belongs to the urea transporter family.</text>
</comment>
<evidence type="ECO:0000256" key="4">
    <source>
        <dbReference type="ARBA" id="ARBA00022692"/>
    </source>
</evidence>
<keyword evidence="5 8" id="KW-1133">Transmembrane helix</keyword>
<dbReference type="PANTHER" id="PTHR10464">
    <property type="entry name" value="UREA TRANSPORTER"/>
    <property type="match status" value="1"/>
</dbReference>
<dbReference type="STRING" id="59733.SAMN05421769_3243"/>
<dbReference type="Gene3D" id="1.10.3430.10">
    <property type="entry name" value="Ammonium transporter AmtB like domains"/>
    <property type="match status" value="1"/>
</dbReference>
<evidence type="ECO:0000256" key="3">
    <source>
        <dbReference type="ARBA" id="ARBA00022475"/>
    </source>
</evidence>
<keyword evidence="10" id="KW-1185">Reference proteome</keyword>
<feature type="transmembrane region" description="Helical" evidence="8">
    <location>
        <begin position="272"/>
        <end position="291"/>
    </location>
</feature>
<evidence type="ECO:0000313" key="10">
    <source>
        <dbReference type="Proteomes" id="UP000184782"/>
    </source>
</evidence>
<sequence>MDKFFEKIPFVDNILKGTGQIMLQENRWTGLLFLIGIFMGSWEQGLSAIMATAAGTLTAQFLKYDKSEINSGLYGFSAALVGVALSFVFKNTLLIWVLVVVGGSLASIIQHFFIKRKIPVFTLPFILIAWVFIFLLHHFTEIPPSKFITETILPTNNDEFLYSTNAFGEVIFQGGVLSGIIFFIAVFISSPIAALYGFVASILGGYIAHLNGEPIDQIHLGLFGFNAVLSAIVFSGFKKIDGFWVLLAVAVTVVIDDVLVDNNILSEVGGVLTFPFVAGTWVTLLIQKVFAKTKSEFKPFNQNLKIKSALKNFLKSK</sequence>
<gene>
    <name evidence="9" type="ORF">SAMN05421769_3243</name>
</gene>
<dbReference type="GO" id="GO:0015204">
    <property type="term" value="F:urea transmembrane transporter activity"/>
    <property type="evidence" value="ECO:0007669"/>
    <property type="project" value="InterPro"/>
</dbReference>
<dbReference type="InterPro" id="IPR004937">
    <property type="entry name" value="Urea_transporter"/>
</dbReference>
<protein>
    <submittedName>
        <fullName evidence="9">Urea transporter</fullName>
    </submittedName>
</protein>
<feature type="transmembrane region" description="Helical" evidence="8">
    <location>
        <begin position="120"/>
        <end position="139"/>
    </location>
</feature>
<evidence type="ECO:0000256" key="6">
    <source>
        <dbReference type="ARBA" id="ARBA00023136"/>
    </source>
</evidence>
<dbReference type="RefSeq" id="WP_084550691.1">
    <property type="nucleotide sequence ID" value="NZ_CP142423.1"/>
</dbReference>
<accession>A0A1N6IB82</accession>
<feature type="transmembrane region" description="Helical" evidence="8">
    <location>
        <begin position="31"/>
        <end position="59"/>
    </location>
</feature>
<dbReference type="Proteomes" id="UP000184782">
    <property type="component" value="Unassembled WGS sequence"/>
</dbReference>
<dbReference type="AlphaFoldDB" id="A0A1N6IB82"/>
<keyword evidence="6 8" id="KW-0472">Membrane</keyword>
<evidence type="ECO:0000256" key="2">
    <source>
        <dbReference type="ARBA" id="ARBA00005914"/>
    </source>
</evidence>
<organism evidence="9 10">
    <name type="scientific">Chryseobacterium scophthalmum</name>
    <dbReference type="NCBI Taxonomy" id="59733"/>
    <lineage>
        <taxon>Bacteria</taxon>
        <taxon>Pseudomonadati</taxon>
        <taxon>Bacteroidota</taxon>
        <taxon>Flavobacteriia</taxon>
        <taxon>Flavobacteriales</taxon>
        <taxon>Weeksellaceae</taxon>
        <taxon>Chryseobacterium group</taxon>
        <taxon>Chryseobacterium</taxon>
    </lineage>
</organism>
<dbReference type="PANTHER" id="PTHR10464:SF4">
    <property type="entry name" value="UREA TRANSPORTER"/>
    <property type="match status" value="1"/>
</dbReference>
<dbReference type="OrthoDB" id="279428at2"/>
<proteinExistence type="inferred from homology"/>
<evidence type="ECO:0000256" key="8">
    <source>
        <dbReference type="SAM" id="Phobius"/>
    </source>
</evidence>
<feature type="transmembrane region" description="Helical" evidence="8">
    <location>
        <begin position="218"/>
        <end position="236"/>
    </location>
</feature>
<comment type="subcellular location">
    <subcellularLocation>
        <location evidence="1">Cell membrane</location>
        <topology evidence="1">Multi-pass membrane protein</topology>
    </subcellularLocation>
</comment>
<reference evidence="10" key="1">
    <citation type="submission" date="2016-12" db="EMBL/GenBank/DDBJ databases">
        <authorList>
            <person name="Varghese N."/>
            <person name="Submissions S."/>
        </authorList>
    </citation>
    <scope>NUCLEOTIDE SEQUENCE [LARGE SCALE GENOMIC DNA]</scope>
    <source>
        <strain evidence="10">DSM 16779</strain>
    </source>
</reference>
<feature type="transmembrane region" description="Helical" evidence="8">
    <location>
        <begin position="243"/>
        <end position="260"/>
    </location>
</feature>
<evidence type="ECO:0000256" key="7">
    <source>
        <dbReference type="PIRSR" id="PIRSR016502-1"/>
    </source>
</evidence>